<dbReference type="SUPFAM" id="SSF141072">
    <property type="entry name" value="CalX-like"/>
    <property type="match status" value="2"/>
</dbReference>
<dbReference type="InterPro" id="IPR001434">
    <property type="entry name" value="OmcB-like_DUF11"/>
</dbReference>
<evidence type="ECO:0000256" key="5">
    <source>
        <dbReference type="ARBA" id="ARBA00022837"/>
    </source>
</evidence>
<name>A0A1G9TKH3_9FLAO</name>
<dbReference type="PANTHER" id="PTHR34819:SF3">
    <property type="entry name" value="CELL SURFACE PROTEIN"/>
    <property type="match status" value="1"/>
</dbReference>
<dbReference type="InterPro" id="IPR003644">
    <property type="entry name" value="Calx_beta"/>
</dbReference>
<feature type="domain" description="Ig-like" evidence="9">
    <location>
        <begin position="561"/>
        <end position="647"/>
    </location>
</feature>
<reference evidence="10 11" key="1">
    <citation type="submission" date="2016-10" db="EMBL/GenBank/DDBJ databases">
        <authorList>
            <person name="de Groot N.N."/>
        </authorList>
    </citation>
    <scope>NUCLEOTIDE SEQUENCE [LARGE SCALE GENOMIC DNA]</scope>
    <source>
        <strain evidence="10 11">DSM 19886</strain>
    </source>
</reference>
<dbReference type="Pfam" id="PF03160">
    <property type="entry name" value="Calx-beta"/>
    <property type="match status" value="2"/>
</dbReference>
<sequence>MKLKRNYFSLAPGSNSLYKRFIFTAALLFGLMLQGQTVSVTAIDGAASEAGADPGTFRIAITGGNPGFFYSVNYVISGTATQGVDYAAIYNAPATSGTIFLITDGFGTDFRDIAVGTIDDDNLVEGTESVIITLSNSGAYAIAGTGEATVSITDNDTGVISLDLVSANSIDEVNEDGSGTFPYGQFRIVLDNPNGTASPITVNYTISGTASGTDYNLTNAVILEFNNTGQLARNIRVAPVDDAVAEPDETVTITLNSTSNPALFSIGAPASATVTIIDDDCAAGDTAPAVSTNAEAFCDTFSQALDDYFTGVRPPNTDLGWTTNSDPSVQGDWLPSANGSPVTGPGVYYAFFVDNTTYDCFSPTATVTITQSFSPSAGTTTDAGACSDEDFGESRVDLDDHITGQDSGGWTQTGGPSVGAIPNNNRIDFDGRATGQYVFTYTTNTATGACVDDTATVTVTVIECCDAGSTGPQLVANPPAMVYCDALPDDLSLSDFTTSIPPATTVLKWTTDSGDPADTSSHLTNTRINNPLPGTYYALFYDAANDCTSPLLEVTLALNETPTITGTEGGTRCGPGEVELTVTATGNATFNWYTSETGGTPVDTGASYTPTVSRGITLEPRNHSFWVEATENGCPSPRVEVIATVVPQPSPGIPSDTSSCNDSRFGTTTLNLASQLAGEDAGAWAVTSQPAGGSLGSPTNGTGTVDFQGQPDGNYVFTYTTTGAQAPCGNESSVVTVSVSSCDTDDDGDGLFGGDEQALGTDPNNPDTDGDGINDGIEVGSNIAAPLDEDNDGIIDALDSNSTDLDNDGVNNQQDPANDNPCIPDNSHNLCDTDGDGITDGDEEANGSDPLNPCDPNLTPDCEPDPIDLEIIKEVDNENALVGERVTFTIHANNLSDSRVLGVKIGDLLETGFEYISHTVSLGSYNPETGIWDIFEMQPLSDSTLEVTVDVLEGGVYSNTAELLDSFPIDGDSSNNVSEVTLNIDLPEGINLIVEKTARIDNNENTVQVAGRVSPLVGEEVIFAIKVTNKSKEDAVSRIVVRDSISNINELGFTLLTSSTANGTFNENSGIWVIESLAVGEEAVLEITMVFEEGGTLFNTATIENSSPHESEVNDKDSQSTIQIEVNERTPLDIGIIFNQFSPNGDGTNDELKINRIDSETNTEVEIAYSIKIFNRYGALVFEGDDMTEDVIWDGSWKGQDAPDGTYFYVLDVVQDNAEPFKTQKGWIQLIR</sequence>
<keyword evidence="5" id="KW-0106">Calcium</keyword>
<evidence type="ECO:0000259" key="9">
    <source>
        <dbReference type="Pfam" id="PF19081"/>
    </source>
</evidence>
<keyword evidence="3" id="KW-0732">Signal</keyword>
<feature type="compositionally biased region" description="Polar residues" evidence="6">
    <location>
        <begin position="799"/>
        <end position="817"/>
    </location>
</feature>
<dbReference type="GO" id="GO:0007154">
    <property type="term" value="P:cell communication"/>
    <property type="evidence" value="ECO:0007669"/>
    <property type="project" value="InterPro"/>
</dbReference>
<dbReference type="InterPro" id="IPR038081">
    <property type="entry name" value="CalX-like_sf"/>
</dbReference>
<dbReference type="EMBL" id="FNGV01000009">
    <property type="protein sequence ID" value="SDM48153.1"/>
    <property type="molecule type" value="Genomic_DNA"/>
</dbReference>
<evidence type="ECO:0000256" key="4">
    <source>
        <dbReference type="ARBA" id="ARBA00022737"/>
    </source>
</evidence>
<evidence type="ECO:0000256" key="1">
    <source>
        <dbReference type="ARBA" id="ARBA00004613"/>
    </source>
</evidence>
<dbReference type="NCBIfam" id="TIGR04131">
    <property type="entry name" value="Bac_Flav_CTERM"/>
    <property type="match status" value="1"/>
</dbReference>
<dbReference type="AlphaFoldDB" id="A0A1G9TKH3"/>
<protein>
    <submittedName>
        <fullName evidence="10">Conserved repeat domain-containing protein/gliding motility-associated C-terminal domain-containing protein</fullName>
    </submittedName>
</protein>
<dbReference type="Pfam" id="PF13585">
    <property type="entry name" value="CHU_C"/>
    <property type="match status" value="1"/>
</dbReference>
<accession>A0A1G9TKH3</accession>
<dbReference type="Gene3D" id="2.60.40.2030">
    <property type="match status" value="2"/>
</dbReference>
<keyword evidence="4" id="KW-0677">Repeat</keyword>
<dbReference type="RefSeq" id="WP_089892202.1">
    <property type="nucleotide sequence ID" value="NZ_FNGV01000009.1"/>
</dbReference>
<dbReference type="Proteomes" id="UP000199440">
    <property type="component" value="Unassembled WGS sequence"/>
</dbReference>
<feature type="region of interest" description="Disordered" evidence="6">
    <location>
        <begin position="746"/>
        <end position="857"/>
    </location>
</feature>
<dbReference type="InterPro" id="IPR047589">
    <property type="entry name" value="DUF11_rpt"/>
</dbReference>
<evidence type="ECO:0000259" key="8">
    <source>
        <dbReference type="Pfam" id="PF03160"/>
    </source>
</evidence>
<dbReference type="InterPro" id="IPR059100">
    <property type="entry name" value="TSP3_bac"/>
</dbReference>
<gene>
    <name evidence="10" type="ORF">SAMN04488514_109105</name>
</gene>
<evidence type="ECO:0000313" key="11">
    <source>
        <dbReference type="Proteomes" id="UP000199440"/>
    </source>
</evidence>
<dbReference type="InterPro" id="IPR026341">
    <property type="entry name" value="T9SS_type_B"/>
</dbReference>
<evidence type="ECO:0000256" key="3">
    <source>
        <dbReference type="ARBA" id="ARBA00022729"/>
    </source>
</evidence>
<dbReference type="InterPro" id="IPR051172">
    <property type="entry name" value="Chlamydia_OmcB"/>
</dbReference>
<dbReference type="Pfam" id="PF18884">
    <property type="entry name" value="TSP3_bac"/>
    <property type="match status" value="3"/>
</dbReference>
<dbReference type="Pfam" id="PF19081">
    <property type="entry name" value="Ig_7"/>
    <property type="match status" value="1"/>
</dbReference>
<feature type="domain" description="Calx-beta" evidence="8">
    <location>
        <begin position="57"/>
        <end position="156"/>
    </location>
</feature>
<evidence type="ECO:0000259" key="7">
    <source>
        <dbReference type="Pfam" id="PF01345"/>
    </source>
</evidence>
<keyword evidence="11" id="KW-1185">Reference proteome</keyword>
<dbReference type="PANTHER" id="PTHR34819">
    <property type="entry name" value="LARGE CYSTEINE-RICH PERIPLASMIC PROTEIN OMCB"/>
    <property type="match status" value="1"/>
</dbReference>
<feature type="domain" description="Calx-beta" evidence="8">
    <location>
        <begin position="186"/>
        <end position="280"/>
    </location>
</feature>
<dbReference type="Pfam" id="PF01345">
    <property type="entry name" value="DUF11"/>
    <property type="match status" value="2"/>
</dbReference>
<feature type="domain" description="DUF11" evidence="7">
    <location>
        <begin position="868"/>
        <end position="982"/>
    </location>
</feature>
<dbReference type="NCBIfam" id="TIGR01451">
    <property type="entry name" value="B_ant_repeat"/>
    <property type="match status" value="1"/>
</dbReference>
<comment type="subcellular location">
    <subcellularLocation>
        <location evidence="1">Secreted</location>
    </subcellularLocation>
</comment>
<dbReference type="InterPro" id="IPR044023">
    <property type="entry name" value="Ig_7"/>
</dbReference>
<evidence type="ECO:0000256" key="2">
    <source>
        <dbReference type="ARBA" id="ARBA00022525"/>
    </source>
</evidence>
<evidence type="ECO:0000313" key="10">
    <source>
        <dbReference type="EMBL" id="SDM48153.1"/>
    </source>
</evidence>
<proteinExistence type="predicted"/>
<evidence type="ECO:0000256" key="6">
    <source>
        <dbReference type="SAM" id="MobiDB-lite"/>
    </source>
</evidence>
<dbReference type="OrthoDB" id="1236981at2"/>
<dbReference type="STRING" id="192904.SAMN04488514_109105"/>
<feature type="compositionally biased region" description="Acidic residues" evidence="6">
    <location>
        <begin position="833"/>
        <end position="846"/>
    </location>
</feature>
<organism evidence="10 11">
    <name type="scientific">Kriegella aquimaris</name>
    <dbReference type="NCBI Taxonomy" id="192904"/>
    <lineage>
        <taxon>Bacteria</taxon>
        <taxon>Pseudomonadati</taxon>
        <taxon>Bacteroidota</taxon>
        <taxon>Flavobacteriia</taxon>
        <taxon>Flavobacteriales</taxon>
        <taxon>Flavobacteriaceae</taxon>
        <taxon>Kriegella</taxon>
    </lineage>
</organism>
<dbReference type="GO" id="GO:0016020">
    <property type="term" value="C:membrane"/>
    <property type="evidence" value="ECO:0007669"/>
    <property type="project" value="InterPro"/>
</dbReference>
<feature type="domain" description="DUF11" evidence="7">
    <location>
        <begin position="1012"/>
        <end position="1119"/>
    </location>
</feature>
<keyword evidence="2" id="KW-0964">Secreted</keyword>